<dbReference type="EMBL" id="GBRH01207514">
    <property type="protein sequence ID" value="JAD90381.1"/>
    <property type="molecule type" value="Transcribed_RNA"/>
</dbReference>
<organism evidence="1">
    <name type="scientific">Arundo donax</name>
    <name type="common">Giant reed</name>
    <name type="synonym">Donax arundinaceus</name>
    <dbReference type="NCBI Taxonomy" id="35708"/>
    <lineage>
        <taxon>Eukaryota</taxon>
        <taxon>Viridiplantae</taxon>
        <taxon>Streptophyta</taxon>
        <taxon>Embryophyta</taxon>
        <taxon>Tracheophyta</taxon>
        <taxon>Spermatophyta</taxon>
        <taxon>Magnoliopsida</taxon>
        <taxon>Liliopsida</taxon>
        <taxon>Poales</taxon>
        <taxon>Poaceae</taxon>
        <taxon>PACMAD clade</taxon>
        <taxon>Arundinoideae</taxon>
        <taxon>Arundineae</taxon>
        <taxon>Arundo</taxon>
    </lineage>
</organism>
<accession>A0A0A9DRE7</accession>
<sequence>MYQKIARKLASESRDHDSFMLFNMLVISGTFDGARCL</sequence>
<reference evidence="1" key="2">
    <citation type="journal article" date="2015" name="Data Brief">
        <title>Shoot transcriptome of the giant reed, Arundo donax.</title>
        <authorList>
            <person name="Barrero R.A."/>
            <person name="Guerrero F.D."/>
            <person name="Moolhuijzen P."/>
            <person name="Goolsby J.A."/>
            <person name="Tidwell J."/>
            <person name="Bellgard S.E."/>
            <person name="Bellgard M.I."/>
        </authorList>
    </citation>
    <scope>NUCLEOTIDE SEQUENCE</scope>
    <source>
        <tissue evidence="1">Shoot tissue taken approximately 20 cm above the soil surface</tissue>
    </source>
</reference>
<proteinExistence type="predicted"/>
<name>A0A0A9DRE7_ARUDO</name>
<protein>
    <submittedName>
        <fullName evidence="1">Uncharacterized protein</fullName>
    </submittedName>
</protein>
<reference evidence="1" key="1">
    <citation type="submission" date="2014-09" db="EMBL/GenBank/DDBJ databases">
        <authorList>
            <person name="Magalhaes I.L.F."/>
            <person name="Oliveira U."/>
            <person name="Santos F.R."/>
            <person name="Vidigal T.H.D.A."/>
            <person name="Brescovit A.D."/>
            <person name="Santos A.J."/>
        </authorList>
    </citation>
    <scope>NUCLEOTIDE SEQUENCE</scope>
    <source>
        <tissue evidence="1">Shoot tissue taken approximately 20 cm above the soil surface</tissue>
    </source>
</reference>
<evidence type="ECO:0000313" key="1">
    <source>
        <dbReference type="EMBL" id="JAD90381.1"/>
    </source>
</evidence>
<dbReference type="AlphaFoldDB" id="A0A0A9DRE7"/>